<feature type="transmembrane region" description="Helical" evidence="1">
    <location>
        <begin position="108"/>
        <end position="131"/>
    </location>
</feature>
<feature type="transmembrane region" description="Helical" evidence="1">
    <location>
        <begin position="302"/>
        <end position="324"/>
    </location>
</feature>
<name>A0A5J4RI97_9ZZZZ</name>
<organism evidence="3">
    <name type="scientific">termite gut metagenome</name>
    <dbReference type="NCBI Taxonomy" id="433724"/>
    <lineage>
        <taxon>unclassified sequences</taxon>
        <taxon>metagenomes</taxon>
        <taxon>organismal metagenomes</taxon>
    </lineage>
</organism>
<feature type="transmembrane region" description="Helical" evidence="1">
    <location>
        <begin position="371"/>
        <end position="392"/>
    </location>
</feature>
<evidence type="ECO:0000259" key="2">
    <source>
        <dbReference type="PROSITE" id="PS50850"/>
    </source>
</evidence>
<proteinExistence type="predicted"/>
<dbReference type="PROSITE" id="PS50850">
    <property type="entry name" value="MFS"/>
    <property type="match status" value="1"/>
</dbReference>
<dbReference type="InterPro" id="IPR011701">
    <property type="entry name" value="MFS"/>
</dbReference>
<dbReference type="GO" id="GO:0022857">
    <property type="term" value="F:transmembrane transporter activity"/>
    <property type="evidence" value="ECO:0007669"/>
    <property type="project" value="InterPro"/>
</dbReference>
<feature type="transmembrane region" description="Helical" evidence="1">
    <location>
        <begin position="137"/>
        <end position="155"/>
    </location>
</feature>
<dbReference type="InterPro" id="IPR052714">
    <property type="entry name" value="MFS_Exporter"/>
</dbReference>
<dbReference type="PANTHER" id="PTHR23531">
    <property type="entry name" value="QUINOLENE RESISTANCE PROTEIN NORA"/>
    <property type="match status" value="1"/>
</dbReference>
<feature type="transmembrane region" description="Helical" evidence="1">
    <location>
        <begin position="42"/>
        <end position="67"/>
    </location>
</feature>
<feature type="transmembrane region" description="Helical" evidence="1">
    <location>
        <begin position="330"/>
        <end position="350"/>
    </location>
</feature>
<dbReference type="EMBL" id="SNRY01001135">
    <property type="protein sequence ID" value="KAA6333254.1"/>
    <property type="molecule type" value="Genomic_DNA"/>
</dbReference>
<feature type="transmembrane region" description="Helical" evidence="1">
    <location>
        <begin position="398"/>
        <end position="417"/>
    </location>
</feature>
<keyword evidence="1" id="KW-0472">Membrane</keyword>
<feature type="transmembrane region" description="Helical" evidence="1">
    <location>
        <begin position="167"/>
        <end position="188"/>
    </location>
</feature>
<feature type="transmembrane region" description="Helical" evidence="1">
    <location>
        <begin position="79"/>
        <end position="96"/>
    </location>
</feature>
<dbReference type="Pfam" id="PF07690">
    <property type="entry name" value="MFS_1"/>
    <property type="match status" value="1"/>
</dbReference>
<keyword evidence="1" id="KW-1133">Transmembrane helix</keyword>
<dbReference type="CDD" id="cd17489">
    <property type="entry name" value="MFS_YfcJ_like"/>
    <property type="match status" value="1"/>
</dbReference>
<reference evidence="3" key="1">
    <citation type="submission" date="2019-03" db="EMBL/GenBank/DDBJ databases">
        <title>Single cell metagenomics reveals metabolic interactions within the superorganism composed of flagellate Streblomastix strix and complex community of Bacteroidetes bacteria on its surface.</title>
        <authorList>
            <person name="Treitli S.C."/>
            <person name="Kolisko M."/>
            <person name="Husnik F."/>
            <person name="Keeling P."/>
            <person name="Hampl V."/>
        </authorList>
    </citation>
    <scope>NUCLEOTIDE SEQUENCE</scope>
    <source>
        <strain evidence="3">STM</strain>
    </source>
</reference>
<dbReference type="SUPFAM" id="SSF103473">
    <property type="entry name" value="MFS general substrate transporter"/>
    <property type="match status" value="1"/>
</dbReference>
<dbReference type="Gene3D" id="1.20.1250.20">
    <property type="entry name" value="MFS general substrate transporter like domains"/>
    <property type="match status" value="1"/>
</dbReference>
<dbReference type="InterPro" id="IPR020846">
    <property type="entry name" value="MFS_dom"/>
</dbReference>
<gene>
    <name evidence="3" type="ORF">EZS27_018306</name>
</gene>
<comment type="caution">
    <text evidence="3">The sequence shown here is derived from an EMBL/GenBank/DDBJ whole genome shotgun (WGS) entry which is preliminary data.</text>
</comment>
<feature type="transmembrane region" description="Helical" evidence="1">
    <location>
        <begin position="266"/>
        <end position="290"/>
    </location>
</feature>
<feature type="transmembrane region" description="Helical" evidence="1">
    <location>
        <begin position="194"/>
        <end position="214"/>
    </location>
</feature>
<protein>
    <submittedName>
        <fullName evidence="3">Tetracycline resistance protein class B</fullName>
    </submittedName>
</protein>
<evidence type="ECO:0000256" key="1">
    <source>
        <dbReference type="SAM" id="Phobius"/>
    </source>
</evidence>
<dbReference type="InterPro" id="IPR036259">
    <property type="entry name" value="MFS_trans_sf"/>
</dbReference>
<keyword evidence="1" id="KW-0812">Transmembrane</keyword>
<dbReference type="AlphaFoldDB" id="A0A5J4RI97"/>
<feature type="transmembrane region" description="Helical" evidence="1">
    <location>
        <begin position="234"/>
        <end position="254"/>
    </location>
</feature>
<accession>A0A5J4RI97</accession>
<dbReference type="PANTHER" id="PTHR23531:SF1">
    <property type="entry name" value="QUINOLENE RESISTANCE PROTEIN NORA"/>
    <property type="match status" value="1"/>
</dbReference>
<evidence type="ECO:0000313" key="3">
    <source>
        <dbReference type="EMBL" id="KAA6333254.1"/>
    </source>
</evidence>
<sequence length="429" mass="47417">MIYRCKLIHYCLNYLETHHIHLTTPVTSIPAKSKDKLISRNFCLILGANFLLFFGFYLILPVLPFYLLETFQTNSGTTGIILSCYTVAALCIRPFSGYVLDTFSRKPLYILTYFIFAVIFVGYLTATYLMLFVLLRMVHGLAFGMVTVASNTIVIDIVPSSRRGEALGYYGLMGNIAMSIGPMVGLFMHNVYSFDAIFLCALLSVMSGFVIACLVHTSPRMPVEHEPISLDRFILLKGIPAGFSLLLISIPYGMTTSYVAIYAKEIGISLNIGLFFTFLAAGMAVSRMFSGKQADKGRTTQIILLGLCILALCFFSLSACTLLIKDYPKFTQILFFVISIATGIGFGTVLPNYNSLFIDLAPHNKRGTATSTYLISWDIGIGVGLVIGGFIAQYTSYGMSYFAGACLTVVSILFFRLKVSSHFHKNKLQ</sequence>
<feature type="domain" description="Major facilitator superfamily (MFS) profile" evidence="2">
    <location>
        <begin position="41"/>
        <end position="423"/>
    </location>
</feature>